<feature type="region of interest" description="Disordered" evidence="3">
    <location>
        <begin position="1"/>
        <end position="20"/>
    </location>
</feature>
<dbReference type="InterPro" id="IPR016181">
    <property type="entry name" value="Acyl_CoA_acyltransferase"/>
</dbReference>
<name>A0A2S6GJN9_9PSEU</name>
<dbReference type="PANTHER" id="PTHR10545:SF42">
    <property type="entry name" value="ACETYLTRANSFERASE"/>
    <property type="match status" value="1"/>
</dbReference>
<evidence type="ECO:0000259" key="4">
    <source>
        <dbReference type="PROSITE" id="PS51186"/>
    </source>
</evidence>
<dbReference type="SUPFAM" id="SSF55729">
    <property type="entry name" value="Acyl-CoA N-acyltransferases (Nat)"/>
    <property type="match status" value="1"/>
</dbReference>
<dbReference type="PROSITE" id="PS51186">
    <property type="entry name" value="GNAT"/>
    <property type="match status" value="1"/>
</dbReference>
<dbReference type="PANTHER" id="PTHR10545">
    <property type="entry name" value="DIAMINE N-ACETYLTRANSFERASE"/>
    <property type="match status" value="1"/>
</dbReference>
<evidence type="ECO:0000256" key="2">
    <source>
        <dbReference type="ARBA" id="ARBA00023315"/>
    </source>
</evidence>
<gene>
    <name evidence="5" type="ORF">CLV40_11477</name>
</gene>
<organism evidence="5 6">
    <name type="scientific">Actinokineospora auranticolor</name>
    <dbReference type="NCBI Taxonomy" id="155976"/>
    <lineage>
        <taxon>Bacteria</taxon>
        <taxon>Bacillati</taxon>
        <taxon>Actinomycetota</taxon>
        <taxon>Actinomycetes</taxon>
        <taxon>Pseudonocardiales</taxon>
        <taxon>Pseudonocardiaceae</taxon>
        <taxon>Actinokineospora</taxon>
    </lineage>
</organism>
<evidence type="ECO:0000256" key="3">
    <source>
        <dbReference type="SAM" id="MobiDB-lite"/>
    </source>
</evidence>
<evidence type="ECO:0000313" key="6">
    <source>
        <dbReference type="Proteomes" id="UP000239203"/>
    </source>
</evidence>
<keyword evidence="5" id="KW-0687">Ribonucleoprotein</keyword>
<evidence type="ECO:0000313" key="5">
    <source>
        <dbReference type="EMBL" id="PPK65425.1"/>
    </source>
</evidence>
<comment type="caution">
    <text evidence="5">The sequence shown here is derived from an EMBL/GenBank/DDBJ whole genome shotgun (WGS) entry which is preliminary data.</text>
</comment>
<keyword evidence="2" id="KW-0012">Acyltransferase</keyword>
<dbReference type="CDD" id="cd04301">
    <property type="entry name" value="NAT_SF"/>
    <property type="match status" value="1"/>
</dbReference>
<feature type="domain" description="N-acetyltransferase" evidence="4">
    <location>
        <begin position="25"/>
        <end position="169"/>
    </location>
</feature>
<accession>A0A2S6GJN9</accession>
<dbReference type="GO" id="GO:0008080">
    <property type="term" value="F:N-acetyltransferase activity"/>
    <property type="evidence" value="ECO:0007669"/>
    <property type="project" value="TreeGrafter"/>
</dbReference>
<sequence>MIPPRPGHPCPRVAGPPFGHDGPVLEINPLTASDRPDWDTVVRAYKRHFDSDVDDTLYDHTWRRLLDGTEIHGALARVTGTPVGLVHYYYHQSVWSAGNCYLQDIYVDETVRGQGIGQALVDWLTHQAKTHGAARLHWHTTQDNTRARALYDKVTTYNGFIAYARPLHD</sequence>
<protein>
    <submittedName>
        <fullName evidence="5">Ribosomal protein S18 acetylase RimI-like enzyme</fullName>
    </submittedName>
</protein>
<dbReference type="EMBL" id="PTIX01000014">
    <property type="protein sequence ID" value="PPK65425.1"/>
    <property type="molecule type" value="Genomic_DNA"/>
</dbReference>
<evidence type="ECO:0000256" key="1">
    <source>
        <dbReference type="ARBA" id="ARBA00022679"/>
    </source>
</evidence>
<dbReference type="GO" id="GO:0005840">
    <property type="term" value="C:ribosome"/>
    <property type="evidence" value="ECO:0007669"/>
    <property type="project" value="UniProtKB-KW"/>
</dbReference>
<keyword evidence="5" id="KW-0689">Ribosomal protein</keyword>
<reference evidence="5 6" key="1">
    <citation type="submission" date="2018-02" db="EMBL/GenBank/DDBJ databases">
        <title>Genomic Encyclopedia of Archaeal and Bacterial Type Strains, Phase II (KMG-II): from individual species to whole genera.</title>
        <authorList>
            <person name="Goeker M."/>
        </authorList>
    </citation>
    <scope>NUCLEOTIDE SEQUENCE [LARGE SCALE GENOMIC DNA]</scope>
    <source>
        <strain evidence="5 6">YU 961-1</strain>
    </source>
</reference>
<proteinExistence type="predicted"/>
<dbReference type="InterPro" id="IPR000182">
    <property type="entry name" value="GNAT_dom"/>
</dbReference>
<dbReference type="AlphaFoldDB" id="A0A2S6GJN9"/>
<dbReference type="Proteomes" id="UP000239203">
    <property type="component" value="Unassembled WGS sequence"/>
</dbReference>
<keyword evidence="1" id="KW-0808">Transferase</keyword>
<dbReference type="InterPro" id="IPR051016">
    <property type="entry name" value="Diverse_Substrate_AcTransf"/>
</dbReference>
<dbReference type="Gene3D" id="3.40.630.30">
    <property type="match status" value="1"/>
</dbReference>
<keyword evidence="6" id="KW-1185">Reference proteome</keyword>
<dbReference type="Pfam" id="PF00583">
    <property type="entry name" value="Acetyltransf_1"/>
    <property type="match status" value="1"/>
</dbReference>